<evidence type="ECO:0000313" key="3">
    <source>
        <dbReference type="Proteomes" id="UP001208534"/>
    </source>
</evidence>
<feature type="region of interest" description="Disordered" evidence="1">
    <location>
        <begin position="192"/>
        <end position="224"/>
    </location>
</feature>
<dbReference type="AlphaFoldDB" id="A0AAW5R9N4"/>
<sequence>MHKITIQDIRILISDLRVIHAAQFNKNFPTTGDNAIPMEFVESKAMECLCDVNVDQFERARNRLLKSGGKFMPSFSDFRDWCIGETWMSADEAWARACRFTADKSVQITQITKVALDEVIQLIYEGHMRTAREQFINTYNAFVAKAQQVGRTQEMYVPPKQLEHKKKSHSPVSNDEAVQRLNALKQKLNINKRSIKQPQKLEPKQNLASPAVQEPWPDPFDQPDEYLEACERDGLNVPKTVIKHIGGTA</sequence>
<organism evidence="2 3">
    <name type="scientific">Acinetobacter junii</name>
    <dbReference type="NCBI Taxonomy" id="40215"/>
    <lineage>
        <taxon>Bacteria</taxon>
        <taxon>Pseudomonadati</taxon>
        <taxon>Pseudomonadota</taxon>
        <taxon>Gammaproteobacteria</taxon>
        <taxon>Moraxellales</taxon>
        <taxon>Moraxellaceae</taxon>
        <taxon>Acinetobacter</taxon>
    </lineage>
</organism>
<gene>
    <name evidence="2" type="ORF">KTH64_02370</name>
</gene>
<dbReference type="RefSeq" id="WP_262578430.1">
    <property type="nucleotide sequence ID" value="NZ_JAHPRE010000006.1"/>
</dbReference>
<dbReference type="Proteomes" id="UP001208534">
    <property type="component" value="Unassembled WGS sequence"/>
</dbReference>
<protein>
    <submittedName>
        <fullName evidence="2">Uncharacterized protein</fullName>
    </submittedName>
</protein>
<proteinExistence type="predicted"/>
<reference evidence="2" key="1">
    <citation type="submission" date="2021-06" db="EMBL/GenBank/DDBJ databases">
        <title>Propagation of a rapidly emergent carbapenem-resistant Acinetobacter baumannii lineage by various extra-hospital transmission networks.</title>
        <authorList>
            <person name="Calix J."/>
        </authorList>
    </citation>
    <scope>NUCLEOTIDE SEQUENCE</scope>
    <source>
        <strain evidence="2">WU_MDCI_Aw63</strain>
    </source>
</reference>
<name>A0AAW5R9N4_ACIJU</name>
<dbReference type="EMBL" id="JAHPRE010000006">
    <property type="protein sequence ID" value="MCU4395835.1"/>
    <property type="molecule type" value="Genomic_DNA"/>
</dbReference>
<accession>A0AAW5R9N4</accession>
<evidence type="ECO:0000256" key="1">
    <source>
        <dbReference type="SAM" id="MobiDB-lite"/>
    </source>
</evidence>
<comment type="caution">
    <text evidence="2">The sequence shown here is derived from an EMBL/GenBank/DDBJ whole genome shotgun (WGS) entry which is preliminary data.</text>
</comment>
<evidence type="ECO:0000313" key="2">
    <source>
        <dbReference type="EMBL" id="MCU4395835.1"/>
    </source>
</evidence>